<dbReference type="Pfam" id="PF12128">
    <property type="entry name" value="DUF3584"/>
    <property type="match status" value="1"/>
</dbReference>
<evidence type="ECO:0000256" key="1">
    <source>
        <dbReference type="SAM" id="Coils"/>
    </source>
</evidence>
<dbReference type="Proteomes" id="UP000071561">
    <property type="component" value="Chromosome"/>
</dbReference>
<dbReference type="AlphaFoldDB" id="A0A127VJZ8"/>
<accession>A0A127VJZ8</accession>
<evidence type="ECO:0000313" key="3">
    <source>
        <dbReference type="Proteomes" id="UP000071561"/>
    </source>
</evidence>
<feature type="coiled-coil region" evidence="1">
    <location>
        <begin position="682"/>
        <end position="756"/>
    </location>
</feature>
<feature type="coiled-coil region" evidence="1">
    <location>
        <begin position="282"/>
        <end position="369"/>
    </location>
</feature>
<dbReference type="KEGG" id="pcm:AY601_4824"/>
<feature type="coiled-coil region" evidence="1">
    <location>
        <begin position="845"/>
        <end position="875"/>
    </location>
</feature>
<feature type="coiled-coil region" evidence="1">
    <location>
        <begin position="603"/>
        <end position="630"/>
    </location>
</feature>
<sequence>MRYLNKIIFINSANIFYSEISIDGNVHFIGTQGVGKSTTLRAILFFYNADKLKLGIEKGKKSFDEYYFPNDNSFLIYEVMSETGPFTVLAFKAQGRAAFRFIDGPYLKENYINQDNKAMTWDQIRATLAGTFNYSRKIDRYEEYRDILYGNNKGLPAEFRKYALIESRQYQNLPRTIQNVFLNSKLEAEFIKQTIIMSLNEEDVKIDLDQYALHLQNFQEQLADISKWSEKNRIGEVVVRTVANNIAALYSKICFLEKDKIEAAQLLIAAHSLLQKSFPVMLKQLENEQVKLAAACKKVAEANQKFQEKKEKITKEIILLDAKLKEAKLKSEDYERQNITLVIQRIAQRIEWENQRNNLQKEQELLSSRFKEITSKYEALTVQLQNRLSDFINSKNAKKNELQHSFYTSKEELVKQYEKIAIEIEQEKKDVKINIEQAIASHTNLIHELELRKKEAELKPYFETEILQSKRLISDATHRMQTAEVDIQDSKRQIESLQKTWDFDITKYDSDYNFQTIKVNERITAARLKIEQTNLILDKSKDSLYTWLHENKPGWEQTIGKVIDQEQVLFQSGLSPKINRADNGSFFGVEIDLKEISASVKTIDDYKRESQQFSNQIKKAEDELISLGETRGKEQEKFKKKYQPQIKALKDLIALREYESQKAVFDKDLASIQLEEWNVKAATERKNTIHEIKQEIEKVTQERQLANERLQFLIKQTRTQVEEKRRERENRIALQQKILEEAILKLDKEIQDEEMAISMRKEEIKLQSNNTLKNEGADMVRISTIEKELVTITEELQFIERNRDLVADYNKDKRELFDHVDVFKANKKVSETRLLSEQQRHELVKVKLQEVVDKLKVIIDELEGLRKEADEDLKEFDSFTGTEVFSRLNHNSSPIKEIIKPSKRLKILIQELNDISFGLSERLTDLRSAISKFLSNFSYNNVFGFQTNPIENEDYLRFAENLKEFLEEDKIGEYERRTNEHFASLIIQLGKETTALVSKEGIILNVIRQINKDFEERNFAGVIKSINLRLSASANKIVMLLSEIRAFNDENKHTLGKANLFSTDNTEANNKKAVSYLKNFAAEIATSKTHEINLSDTFELEFKIVENDNDSGWVEKLTNVGSEGTDILVKAMINIMLLNVFKESASKRFKDFRLHCMMDEIGKLHPNNVKGILKFANDRNIVLINSSPTSYNALDYRHTYLLSKDSKSVTTVKKLITNN</sequence>
<keyword evidence="3" id="KW-1185">Reference proteome</keyword>
<keyword evidence="1" id="KW-0175">Coiled coil</keyword>
<organism evidence="2 3">
    <name type="scientific">Pedobacter cryoconitis</name>
    <dbReference type="NCBI Taxonomy" id="188932"/>
    <lineage>
        <taxon>Bacteria</taxon>
        <taxon>Pseudomonadati</taxon>
        <taxon>Bacteroidota</taxon>
        <taxon>Sphingobacteriia</taxon>
        <taxon>Sphingobacteriales</taxon>
        <taxon>Sphingobacteriaceae</taxon>
        <taxon>Pedobacter</taxon>
    </lineage>
</organism>
<dbReference type="EMBL" id="CP014504">
    <property type="protein sequence ID" value="AMQ01645.1"/>
    <property type="molecule type" value="Genomic_DNA"/>
</dbReference>
<dbReference type="InterPro" id="IPR021979">
    <property type="entry name" value="DUF3584"/>
</dbReference>
<evidence type="ECO:0000313" key="2">
    <source>
        <dbReference type="EMBL" id="AMQ01645.1"/>
    </source>
</evidence>
<protein>
    <submittedName>
        <fullName evidence="2">DNA repair protein</fullName>
    </submittedName>
</protein>
<gene>
    <name evidence="2" type="ORF">AY601_4824</name>
</gene>
<dbReference type="PATRIC" id="fig|188932.3.peg.4995"/>
<reference evidence="2 3" key="1">
    <citation type="submission" date="2016-03" db="EMBL/GenBank/DDBJ databases">
        <title>Complete genome sequence of Pedobacter cryoconitis PAMC 27485.</title>
        <authorList>
            <person name="Lee J."/>
            <person name="Kim O.-S."/>
        </authorList>
    </citation>
    <scope>NUCLEOTIDE SEQUENCE [LARGE SCALE GENOMIC DNA]</scope>
    <source>
        <strain evidence="2 3">PAMC 27485</strain>
    </source>
</reference>
<proteinExistence type="predicted"/>
<dbReference type="RefSeq" id="WP_068406158.1">
    <property type="nucleotide sequence ID" value="NZ_CP014504.1"/>
</dbReference>
<name>A0A127VJZ8_9SPHI</name>
<feature type="coiled-coil region" evidence="1">
    <location>
        <begin position="407"/>
        <end position="500"/>
    </location>
</feature>
<dbReference type="OrthoDB" id="9810371at2"/>